<evidence type="ECO:0000256" key="3">
    <source>
        <dbReference type="ARBA" id="ARBA00023004"/>
    </source>
</evidence>
<evidence type="ECO:0000256" key="6">
    <source>
        <dbReference type="SAM" id="MobiDB-lite"/>
    </source>
</evidence>
<keyword evidence="5" id="KW-0223">Dioxygenase</keyword>
<dbReference type="Gene3D" id="1.20.58.480">
    <property type="match status" value="1"/>
</dbReference>
<dbReference type="GO" id="GO:0033754">
    <property type="term" value="F:indoleamine 2,3-dioxygenase activity"/>
    <property type="evidence" value="ECO:0007669"/>
    <property type="project" value="UniProtKB-EC"/>
</dbReference>
<organism evidence="7 8">
    <name type="scientific">Lodderomyces elongisporus (strain ATCC 11503 / CBS 2605 / JCM 1781 / NBRC 1676 / NRRL YB-4239)</name>
    <name type="common">Yeast</name>
    <name type="synonym">Saccharomyces elongisporus</name>
    <dbReference type="NCBI Taxonomy" id="379508"/>
    <lineage>
        <taxon>Eukaryota</taxon>
        <taxon>Fungi</taxon>
        <taxon>Dikarya</taxon>
        <taxon>Ascomycota</taxon>
        <taxon>Saccharomycotina</taxon>
        <taxon>Pichiomycetes</taxon>
        <taxon>Debaryomycetaceae</taxon>
        <taxon>Candida/Lodderomyces clade</taxon>
        <taxon>Lodderomyces</taxon>
    </lineage>
</organism>
<reference evidence="7 8" key="1">
    <citation type="journal article" date="2009" name="Nature">
        <title>Evolution of pathogenicity and sexual reproduction in eight Candida genomes.</title>
        <authorList>
            <person name="Butler G."/>
            <person name="Rasmussen M.D."/>
            <person name="Lin M.F."/>
            <person name="Santos M.A."/>
            <person name="Sakthikumar S."/>
            <person name="Munro C.A."/>
            <person name="Rheinbay E."/>
            <person name="Grabherr M."/>
            <person name="Forche A."/>
            <person name="Reedy J.L."/>
            <person name="Agrafioti I."/>
            <person name="Arnaud M.B."/>
            <person name="Bates S."/>
            <person name="Brown A.J."/>
            <person name="Brunke S."/>
            <person name="Costanzo M.C."/>
            <person name="Fitzpatrick D.A."/>
            <person name="de Groot P.W."/>
            <person name="Harris D."/>
            <person name="Hoyer L.L."/>
            <person name="Hube B."/>
            <person name="Klis F.M."/>
            <person name="Kodira C."/>
            <person name="Lennard N."/>
            <person name="Logue M.E."/>
            <person name="Martin R."/>
            <person name="Neiman A.M."/>
            <person name="Nikolaou E."/>
            <person name="Quail M.A."/>
            <person name="Quinn J."/>
            <person name="Santos M.C."/>
            <person name="Schmitzberger F.F."/>
            <person name="Sherlock G."/>
            <person name="Shah P."/>
            <person name="Silverstein K.A."/>
            <person name="Skrzypek M.S."/>
            <person name="Soll D."/>
            <person name="Staggs R."/>
            <person name="Stansfield I."/>
            <person name="Stumpf M.P."/>
            <person name="Sudbery P.E."/>
            <person name="Srikantha T."/>
            <person name="Zeng Q."/>
            <person name="Berman J."/>
            <person name="Berriman M."/>
            <person name="Heitman J."/>
            <person name="Gow N.A."/>
            <person name="Lorenz M.C."/>
            <person name="Birren B.W."/>
            <person name="Kellis M."/>
            <person name="Cuomo C.A."/>
        </authorList>
    </citation>
    <scope>NUCLEOTIDE SEQUENCE [LARGE SCALE GENOMIC DNA]</scope>
    <source>
        <strain evidence="8">ATCC 11503 / BCRC 21390 / CBS 2605 / JCM 1781 / NBRC 1676 / NRRL YB-4239</strain>
    </source>
</reference>
<comment type="function">
    <text evidence="5">Produces N-formyl-kynurenine through the oxidation of tryptophan.</text>
</comment>
<dbReference type="HOGENOM" id="CLU_010089_0_0_1"/>
<dbReference type="PANTHER" id="PTHR28657">
    <property type="entry name" value="INDOLEAMINE 2,3-DIOXYGENASE"/>
    <property type="match status" value="1"/>
</dbReference>
<dbReference type="Proteomes" id="UP000001996">
    <property type="component" value="Unassembled WGS sequence"/>
</dbReference>
<dbReference type="GeneID" id="5231849"/>
<evidence type="ECO:0000256" key="1">
    <source>
        <dbReference type="ARBA" id="ARBA00007119"/>
    </source>
</evidence>
<sequence length="433" mass="48892">MIPSLEDYDISPLWGFLPSQLPLTRLPQDYYAQWETIADNLPSLILTKRIRNVIDKLPLLTIDNLNNDEREYRRAYQVLGFLGHAYIWGTDMPIDKLPLQIAEPWIAVADKLGLPPVGTYASLCLWNYKQIIPSDDILDLDNLTCINTFTGAIDEHWFYLVSVYFEQKGALAIATGMEALKCAKEGDIPMLTKNLQQMAETIDLLGTALMRMEEMCDPHIFYFRIRPYLAGWKNMASVGLDNGVFYGNEKAPRGYAGGSNAQSSLIQFFDIILGVKHFATGDLKADSSFMDEMRQYMPRKHREFLTALEPYSTTIKQIVQAEEDKELTLAFDACLAMLKAFRDKHIQIVTRYVVLQAKKINKMGSNSTLRSGLARKKQNGEEKGTGGTSLLPFLKQCRDETGNAAAGSWGKRILTDGMLRLKYSKPNGINEDD</sequence>
<dbReference type="Pfam" id="PF01231">
    <property type="entry name" value="IDO"/>
    <property type="match status" value="1"/>
</dbReference>
<dbReference type="FunCoup" id="A5E388">
    <property type="interactions" value="128"/>
</dbReference>
<dbReference type="VEuPathDB" id="FungiDB:LELG_04075"/>
<keyword evidence="5" id="KW-0560">Oxidoreductase</keyword>
<dbReference type="GO" id="GO:0034354">
    <property type="term" value="P:'de novo' NAD+ biosynthetic process from L-tryptophan"/>
    <property type="evidence" value="ECO:0007669"/>
    <property type="project" value="EnsemblFungi"/>
</dbReference>
<keyword evidence="3 4" id="KW-0408">Iron</keyword>
<gene>
    <name evidence="7" type="ORF">LELG_04075</name>
</gene>
<feature type="binding site" description="proximal binding residue" evidence="4">
    <location>
        <position position="345"/>
    </location>
    <ligand>
        <name>heme b</name>
        <dbReference type="ChEBI" id="CHEBI:60344"/>
    </ligand>
    <ligandPart>
        <name>Fe</name>
        <dbReference type="ChEBI" id="CHEBI:18248"/>
    </ligandPart>
</feature>
<dbReference type="STRING" id="379508.A5E388"/>
<evidence type="ECO:0000256" key="2">
    <source>
        <dbReference type="ARBA" id="ARBA00022723"/>
    </source>
</evidence>
<dbReference type="SUPFAM" id="SSF140959">
    <property type="entry name" value="Indolic compounds 2,3-dioxygenase-like"/>
    <property type="match status" value="1"/>
</dbReference>
<dbReference type="GO" id="GO:0046872">
    <property type="term" value="F:metal ion binding"/>
    <property type="evidence" value="ECO:0007669"/>
    <property type="project" value="UniProtKB-UniRule"/>
</dbReference>
<dbReference type="PROSITE" id="PS00876">
    <property type="entry name" value="IDO_1"/>
    <property type="match status" value="1"/>
</dbReference>
<feature type="region of interest" description="Disordered" evidence="6">
    <location>
        <begin position="368"/>
        <end position="389"/>
    </location>
</feature>
<proteinExistence type="inferred from homology"/>
<dbReference type="InParanoid" id="A5E388"/>
<comment type="similarity">
    <text evidence="1 5">Belongs to the indoleamine 2,3-dioxygenase family.</text>
</comment>
<keyword evidence="8" id="KW-1185">Reference proteome</keyword>
<dbReference type="AlphaFoldDB" id="A5E388"/>
<dbReference type="InterPro" id="IPR037217">
    <property type="entry name" value="Trp/Indoleamine_2_3_dOase-like"/>
</dbReference>
<dbReference type="EMBL" id="CH981528">
    <property type="protein sequence ID" value="EDK45896.1"/>
    <property type="molecule type" value="Genomic_DNA"/>
</dbReference>
<name>A5E388_LODEL</name>
<protein>
    <recommendedName>
        <fullName evidence="5">Indoleamine 2,3-dioxygenase</fullName>
        <ecNumber evidence="5">1.13.11.52</ecNumber>
    </recommendedName>
</protein>
<evidence type="ECO:0000313" key="8">
    <source>
        <dbReference type="Proteomes" id="UP000001996"/>
    </source>
</evidence>
<dbReference type="GO" id="GO:0005737">
    <property type="term" value="C:cytoplasm"/>
    <property type="evidence" value="ECO:0007669"/>
    <property type="project" value="TreeGrafter"/>
</dbReference>
<dbReference type="GO" id="GO:0019441">
    <property type="term" value="P:L-tryptophan catabolic process to kynurenine"/>
    <property type="evidence" value="ECO:0007669"/>
    <property type="project" value="UniProtKB-UniRule"/>
</dbReference>
<evidence type="ECO:0000256" key="4">
    <source>
        <dbReference type="PIRSR" id="PIRSR600898-1"/>
    </source>
</evidence>
<dbReference type="OrthoDB" id="540174at2759"/>
<dbReference type="GO" id="GO:0020037">
    <property type="term" value="F:heme binding"/>
    <property type="evidence" value="ECO:0007669"/>
    <property type="project" value="UniProtKB-UniRule"/>
</dbReference>
<dbReference type="EC" id="1.13.11.52" evidence="5"/>
<evidence type="ECO:0000256" key="5">
    <source>
        <dbReference type="RuleBase" id="RU369119"/>
    </source>
</evidence>
<dbReference type="PANTHER" id="PTHR28657:SF5">
    <property type="entry name" value="INDOLEAMINE 2,3-DIOXYGENASE"/>
    <property type="match status" value="1"/>
</dbReference>
<keyword evidence="4 5" id="KW-0349">Heme</keyword>
<dbReference type="KEGG" id="lel:PVL30_004899"/>
<accession>A5E388</accession>
<dbReference type="InterPro" id="IPR000898">
    <property type="entry name" value="Indolamine_dOase"/>
</dbReference>
<dbReference type="OMA" id="HVLAWIM"/>
<dbReference type="eggNOG" id="ENOG502QV6W">
    <property type="taxonomic scope" value="Eukaryota"/>
</dbReference>
<keyword evidence="2 4" id="KW-0479">Metal-binding</keyword>
<comment type="catalytic activity">
    <reaction evidence="5">
        <text>L-tryptophan + O2 = N-formyl-L-kynurenine</text>
        <dbReference type="Rhea" id="RHEA:24536"/>
        <dbReference type="ChEBI" id="CHEBI:15379"/>
        <dbReference type="ChEBI" id="CHEBI:57912"/>
        <dbReference type="ChEBI" id="CHEBI:58629"/>
    </reaction>
</comment>
<evidence type="ECO:0000313" key="7">
    <source>
        <dbReference type="EMBL" id="EDK45896.1"/>
    </source>
</evidence>